<feature type="compositionally biased region" description="Polar residues" evidence="2">
    <location>
        <begin position="29"/>
        <end position="38"/>
    </location>
</feature>
<feature type="region of interest" description="Disordered" evidence="2">
    <location>
        <begin position="128"/>
        <end position="230"/>
    </location>
</feature>
<keyword evidence="1" id="KW-0175">Coiled coil</keyword>
<feature type="region of interest" description="Disordered" evidence="2">
    <location>
        <begin position="21"/>
        <end position="55"/>
    </location>
</feature>
<feature type="compositionally biased region" description="Low complexity" evidence="2">
    <location>
        <begin position="335"/>
        <end position="348"/>
    </location>
</feature>
<dbReference type="OrthoDB" id="2505754at2759"/>
<evidence type="ECO:0000256" key="2">
    <source>
        <dbReference type="SAM" id="MobiDB-lite"/>
    </source>
</evidence>
<keyword evidence="4" id="KW-1185">Reference proteome</keyword>
<name>A0A8H7DDX3_9AGAR</name>
<dbReference type="EMBL" id="JACAZH010000004">
    <property type="protein sequence ID" value="KAF7370825.1"/>
    <property type="molecule type" value="Genomic_DNA"/>
</dbReference>
<feature type="coiled-coil region" evidence="1">
    <location>
        <begin position="79"/>
        <end position="127"/>
    </location>
</feature>
<protein>
    <submittedName>
        <fullName evidence="3">Uncharacterized protein</fullName>
    </submittedName>
</protein>
<accession>A0A8H7DDX3</accession>
<feature type="compositionally biased region" description="Low complexity" evidence="2">
    <location>
        <begin position="359"/>
        <end position="381"/>
    </location>
</feature>
<dbReference type="AlphaFoldDB" id="A0A8H7DDX3"/>
<feature type="compositionally biased region" description="Polar residues" evidence="2">
    <location>
        <begin position="154"/>
        <end position="188"/>
    </location>
</feature>
<feature type="coiled-coil region" evidence="1">
    <location>
        <begin position="232"/>
        <end position="259"/>
    </location>
</feature>
<sequence length="463" mass="49757">MSDDTPQPKNRYSIDLSLELEHQLEMESPVSTPAPTQQHHPRSSMDMPFKLPDIDPHRDDLVVLVNTAHTKEAELQDALQHITDKAMALDEALSEARRQTRDDAEAISMLRTKVEESRRGLMRLQAESRRQPAALDTGRANAPSSFSLGPPSSRRASFTPLTGTFAANSIRPNGHNRMSSVSDTNIDTASPPVADPPANRRLSGFFGRSGGSPPREPPLTLRSLSDSSPDELEKLRKEIKTLQSALDETRHELTEANEAREASETCVVALREFIAENNLGSGDAVKLPPLPATTTGVEEGEERGHKKSGSGWGFKLWKADTPNASPVATAPPAPAQAQQQTQPGPGAPLARKLTGFFGSRASVSSTTSSLAPLQTQQQPTPVSRQRTRDSVYSLSDASSLAEPISPTSQMAGAGPDVRVREGTGSGSPELENTGGAGEGSADGRRTESAEYAIRRRLSVCARR</sequence>
<organism evidence="3 4">
    <name type="scientific">Mycena sanguinolenta</name>
    <dbReference type="NCBI Taxonomy" id="230812"/>
    <lineage>
        <taxon>Eukaryota</taxon>
        <taxon>Fungi</taxon>
        <taxon>Dikarya</taxon>
        <taxon>Basidiomycota</taxon>
        <taxon>Agaricomycotina</taxon>
        <taxon>Agaricomycetes</taxon>
        <taxon>Agaricomycetidae</taxon>
        <taxon>Agaricales</taxon>
        <taxon>Marasmiineae</taxon>
        <taxon>Mycenaceae</taxon>
        <taxon>Mycena</taxon>
    </lineage>
</organism>
<reference evidence="3" key="1">
    <citation type="submission" date="2020-05" db="EMBL/GenBank/DDBJ databases">
        <title>Mycena genomes resolve the evolution of fungal bioluminescence.</title>
        <authorList>
            <person name="Tsai I.J."/>
        </authorList>
    </citation>
    <scope>NUCLEOTIDE SEQUENCE</scope>
    <source>
        <strain evidence="3">160909Yilan</strain>
    </source>
</reference>
<dbReference type="Proteomes" id="UP000623467">
    <property type="component" value="Unassembled WGS sequence"/>
</dbReference>
<feature type="region of interest" description="Disordered" evidence="2">
    <location>
        <begin position="294"/>
        <end position="449"/>
    </location>
</feature>
<comment type="caution">
    <text evidence="3">The sequence shown here is derived from an EMBL/GenBank/DDBJ whole genome shotgun (WGS) entry which is preliminary data.</text>
</comment>
<proteinExistence type="predicted"/>
<evidence type="ECO:0000313" key="3">
    <source>
        <dbReference type="EMBL" id="KAF7370825.1"/>
    </source>
</evidence>
<gene>
    <name evidence="3" type="ORF">MSAN_00716100</name>
</gene>
<evidence type="ECO:0000256" key="1">
    <source>
        <dbReference type="SAM" id="Coils"/>
    </source>
</evidence>
<evidence type="ECO:0000313" key="4">
    <source>
        <dbReference type="Proteomes" id="UP000623467"/>
    </source>
</evidence>